<evidence type="ECO:0008006" key="4">
    <source>
        <dbReference type="Google" id="ProtNLM"/>
    </source>
</evidence>
<evidence type="ECO:0000256" key="1">
    <source>
        <dbReference type="SAM" id="SignalP"/>
    </source>
</evidence>
<dbReference type="Proteomes" id="UP000018144">
    <property type="component" value="Unassembled WGS sequence"/>
</dbReference>
<organism evidence="2 3">
    <name type="scientific">Pyronema omphalodes (strain CBS 100304)</name>
    <name type="common">Pyronema confluens</name>
    <dbReference type="NCBI Taxonomy" id="1076935"/>
    <lineage>
        <taxon>Eukaryota</taxon>
        <taxon>Fungi</taxon>
        <taxon>Dikarya</taxon>
        <taxon>Ascomycota</taxon>
        <taxon>Pezizomycotina</taxon>
        <taxon>Pezizomycetes</taxon>
        <taxon>Pezizales</taxon>
        <taxon>Pyronemataceae</taxon>
        <taxon>Pyronema</taxon>
    </lineage>
</organism>
<dbReference type="OrthoDB" id="10443164at2759"/>
<name>U4LIC7_PYROM</name>
<dbReference type="AlphaFoldDB" id="U4LIC7"/>
<feature type="chain" id="PRO_5004651622" description="Extracellular membrane protein CFEM domain-containing protein" evidence="1">
    <location>
        <begin position="19"/>
        <end position="276"/>
    </location>
</feature>
<evidence type="ECO:0000313" key="2">
    <source>
        <dbReference type="EMBL" id="CCX31688.1"/>
    </source>
</evidence>
<dbReference type="EMBL" id="HF935629">
    <property type="protein sequence ID" value="CCX31688.1"/>
    <property type="molecule type" value="Genomic_DNA"/>
</dbReference>
<evidence type="ECO:0000313" key="3">
    <source>
        <dbReference type="Proteomes" id="UP000018144"/>
    </source>
</evidence>
<accession>U4LIC7</accession>
<keyword evidence="1" id="KW-0732">Signal</keyword>
<proteinExistence type="predicted"/>
<gene>
    <name evidence="2" type="ORF">PCON_11211</name>
</gene>
<feature type="signal peptide" evidence="1">
    <location>
        <begin position="1"/>
        <end position="18"/>
    </location>
</feature>
<keyword evidence="3" id="KW-1185">Reference proteome</keyword>
<protein>
    <recommendedName>
        <fullName evidence="4">Extracellular membrane protein CFEM domain-containing protein</fullName>
    </recommendedName>
</protein>
<sequence>MFFSRSLTAALFLSSASAISSGSHPTATLSADVSSSTESPSNDFQIASPPKCLDSCSQSSFQFLKTVPLCGIPDLDKLEKDTDEAVNAAAQNSYSCLCTDKTYLRTLIGCSVKSCDDKDIAAIMTMLYELCNAVGSTNFPTPKRFIAALGIDMGGKSIPKSLSLDNGGTTYVTNSVFPAVTATVAIGPSNSLWPTDPAVLKTATDTADDGEVRFTGTGTQIVTAAVQTTTAAGGSSSGAAAASASASAEPGKNAGGRVVVAGSVIAVAMGALLMVL</sequence>
<reference evidence="2 3" key="1">
    <citation type="journal article" date="2013" name="PLoS Genet.">
        <title>The genome and development-dependent transcriptomes of Pyronema confluens: a window into fungal evolution.</title>
        <authorList>
            <person name="Traeger S."/>
            <person name="Altegoer F."/>
            <person name="Freitag M."/>
            <person name="Gabaldon T."/>
            <person name="Kempken F."/>
            <person name="Kumar A."/>
            <person name="Marcet-Houben M."/>
            <person name="Poggeler S."/>
            <person name="Stajich J.E."/>
            <person name="Nowrousian M."/>
        </authorList>
    </citation>
    <scope>NUCLEOTIDE SEQUENCE [LARGE SCALE GENOMIC DNA]</scope>
    <source>
        <strain evidence="3">CBS 100304</strain>
        <tissue evidence="2">Vegetative mycelium</tissue>
    </source>
</reference>